<dbReference type="GO" id="GO:0003999">
    <property type="term" value="F:adenine phosphoribosyltransferase activity"/>
    <property type="evidence" value="ECO:0007669"/>
    <property type="project" value="UniProtKB-UniRule"/>
</dbReference>
<keyword evidence="10 12" id="KW-0808">Transferase</keyword>
<dbReference type="CDD" id="cd06223">
    <property type="entry name" value="PRTases_typeI"/>
    <property type="match status" value="1"/>
</dbReference>
<organism evidence="14 15">
    <name type="scientific">Roseomonas mucosa</name>
    <dbReference type="NCBI Taxonomy" id="207340"/>
    <lineage>
        <taxon>Bacteria</taxon>
        <taxon>Pseudomonadati</taxon>
        <taxon>Pseudomonadota</taxon>
        <taxon>Alphaproteobacteria</taxon>
        <taxon>Acetobacterales</taxon>
        <taxon>Roseomonadaceae</taxon>
        <taxon>Roseomonas</taxon>
    </lineage>
</organism>
<evidence type="ECO:0000256" key="2">
    <source>
        <dbReference type="ARBA" id="ARBA00003968"/>
    </source>
</evidence>
<accession>A0A379N2V2</accession>
<evidence type="ECO:0000256" key="8">
    <source>
        <dbReference type="ARBA" id="ARBA00022490"/>
    </source>
</evidence>
<comment type="subcellular location">
    <subcellularLocation>
        <location evidence="3 12">Cytoplasm</location>
    </subcellularLocation>
</comment>
<comment type="similarity">
    <text evidence="5 12">Belongs to the purine/pyrimidine phosphoribosyltransferase family.</text>
</comment>
<evidence type="ECO:0000313" key="14">
    <source>
        <dbReference type="EMBL" id="SUE40760.1"/>
    </source>
</evidence>
<dbReference type="FunFam" id="3.40.50.2020:FF:000004">
    <property type="entry name" value="Adenine phosphoribosyltransferase"/>
    <property type="match status" value="1"/>
</dbReference>
<dbReference type="InterPro" id="IPR005764">
    <property type="entry name" value="Ade_phspho_trans"/>
</dbReference>
<dbReference type="InterPro" id="IPR000836">
    <property type="entry name" value="PRTase_dom"/>
</dbReference>
<dbReference type="InterPro" id="IPR050054">
    <property type="entry name" value="UPRTase/APRTase"/>
</dbReference>
<evidence type="ECO:0000256" key="6">
    <source>
        <dbReference type="ARBA" id="ARBA00011738"/>
    </source>
</evidence>
<dbReference type="Proteomes" id="UP000254919">
    <property type="component" value="Unassembled WGS sequence"/>
</dbReference>
<dbReference type="GO" id="GO:0044209">
    <property type="term" value="P:AMP salvage"/>
    <property type="evidence" value="ECO:0007669"/>
    <property type="project" value="UniProtKB-UniRule"/>
</dbReference>
<evidence type="ECO:0000259" key="13">
    <source>
        <dbReference type="Pfam" id="PF00156"/>
    </source>
</evidence>
<dbReference type="PANTHER" id="PTHR32315:SF3">
    <property type="entry name" value="ADENINE PHOSPHORIBOSYLTRANSFERASE"/>
    <property type="match status" value="1"/>
</dbReference>
<dbReference type="SUPFAM" id="SSF53271">
    <property type="entry name" value="PRTase-like"/>
    <property type="match status" value="1"/>
</dbReference>
<gene>
    <name evidence="12 14" type="primary">apt</name>
    <name evidence="14" type="ORF">NCTC13291_02329</name>
</gene>
<dbReference type="NCBIfam" id="TIGR01090">
    <property type="entry name" value="apt"/>
    <property type="match status" value="1"/>
</dbReference>
<dbReference type="GO" id="GO:0006168">
    <property type="term" value="P:adenine salvage"/>
    <property type="evidence" value="ECO:0007669"/>
    <property type="project" value="InterPro"/>
</dbReference>
<feature type="domain" description="Phosphoribosyltransferase" evidence="13">
    <location>
        <begin position="54"/>
        <end position="149"/>
    </location>
</feature>
<dbReference type="GO" id="GO:0002055">
    <property type="term" value="F:adenine binding"/>
    <property type="evidence" value="ECO:0007669"/>
    <property type="project" value="TreeGrafter"/>
</dbReference>
<dbReference type="EMBL" id="UGVN01000001">
    <property type="protein sequence ID" value="SUE40760.1"/>
    <property type="molecule type" value="Genomic_DNA"/>
</dbReference>
<dbReference type="GO" id="GO:0016208">
    <property type="term" value="F:AMP binding"/>
    <property type="evidence" value="ECO:0007669"/>
    <property type="project" value="TreeGrafter"/>
</dbReference>
<evidence type="ECO:0000256" key="12">
    <source>
        <dbReference type="HAMAP-Rule" id="MF_00004"/>
    </source>
</evidence>
<comment type="function">
    <text evidence="2 12">Catalyzes a salvage reaction resulting in the formation of AMP, that is energically less costly than de novo synthesis.</text>
</comment>
<dbReference type="Gene3D" id="3.40.50.2020">
    <property type="match status" value="1"/>
</dbReference>
<comment type="subunit">
    <text evidence="6 12">Homodimer.</text>
</comment>
<sequence length="179" mass="19336">MDQDTSDNLDLKQHIRGIPDFPKPGILFYDISTLLRNGLAFRTAIHRLGRAIQPYAPTMLAGIESRGFLLAAPLAMELGLGFVMLRKRGKLPGETVGLDYALEYGTDRIEIQADAVRPGDRVVILDDLLATGGTMSAGIQLLRKVGAEVPAAAAMVELTFLGGRDRLGVPCEVLVSYDV</sequence>
<evidence type="ECO:0000256" key="1">
    <source>
        <dbReference type="ARBA" id="ARBA00000868"/>
    </source>
</evidence>
<dbReference type="UniPathway" id="UPA00588">
    <property type="reaction ID" value="UER00646"/>
</dbReference>
<evidence type="ECO:0000256" key="10">
    <source>
        <dbReference type="ARBA" id="ARBA00022679"/>
    </source>
</evidence>
<dbReference type="NCBIfam" id="NF002636">
    <property type="entry name" value="PRK02304.1-5"/>
    <property type="match status" value="1"/>
</dbReference>
<evidence type="ECO:0000256" key="9">
    <source>
        <dbReference type="ARBA" id="ARBA00022676"/>
    </source>
</evidence>
<evidence type="ECO:0000313" key="15">
    <source>
        <dbReference type="Proteomes" id="UP000254919"/>
    </source>
</evidence>
<dbReference type="NCBIfam" id="NF002634">
    <property type="entry name" value="PRK02304.1-3"/>
    <property type="match status" value="1"/>
</dbReference>
<proteinExistence type="inferred from homology"/>
<dbReference type="GO" id="GO:0005737">
    <property type="term" value="C:cytoplasm"/>
    <property type="evidence" value="ECO:0007669"/>
    <property type="project" value="UniProtKB-SubCell"/>
</dbReference>
<reference evidence="14 15" key="1">
    <citation type="submission" date="2018-06" db="EMBL/GenBank/DDBJ databases">
        <authorList>
            <consortium name="Pathogen Informatics"/>
            <person name="Doyle S."/>
        </authorList>
    </citation>
    <scope>NUCLEOTIDE SEQUENCE [LARGE SCALE GENOMIC DNA]</scope>
    <source>
        <strain evidence="14 15">NCTC13291</strain>
    </source>
</reference>
<keyword evidence="8 12" id="KW-0963">Cytoplasm</keyword>
<evidence type="ECO:0000256" key="7">
    <source>
        <dbReference type="ARBA" id="ARBA00011893"/>
    </source>
</evidence>
<dbReference type="InterPro" id="IPR029057">
    <property type="entry name" value="PRTase-like"/>
</dbReference>
<dbReference type="Pfam" id="PF00156">
    <property type="entry name" value="Pribosyltran"/>
    <property type="match status" value="1"/>
</dbReference>
<protein>
    <recommendedName>
        <fullName evidence="7 12">Adenine phosphoribosyltransferase</fullName>
        <shortName evidence="12">APRT</shortName>
        <ecNumber evidence="7 12">2.4.2.7</ecNumber>
    </recommendedName>
</protein>
<evidence type="ECO:0000256" key="11">
    <source>
        <dbReference type="ARBA" id="ARBA00022726"/>
    </source>
</evidence>
<keyword evidence="9 12" id="KW-0328">Glycosyltransferase</keyword>
<dbReference type="PANTHER" id="PTHR32315">
    <property type="entry name" value="ADENINE PHOSPHORIBOSYLTRANSFERASE"/>
    <property type="match status" value="1"/>
</dbReference>
<evidence type="ECO:0000256" key="3">
    <source>
        <dbReference type="ARBA" id="ARBA00004496"/>
    </source>
</evidence>
<evidence type="ECO:0000256" key="5">
    <source>
        <dbReference type="ARBA" id="ARBA00008391"/>
    </source>
</evidence>
<dbReference type="AlphaFoldDB" id="A0A379N2V2"/>
<comment type="catalytic activity">
    <reaction evidence="1 12">
        <text>AMP + diphosphate = 5-phospho-alpha-D-ribose 1-diphosphate + adenine</text>
        <dbReference type="Rhea" id="RHEA:16609"/>
        <dbReference type="ChEBI" id="CHEBI:16708"/>
        <dbReference type="ChEBI" id="CHEBI:33019"/>
        <dbReference type="ChEBI" id="CHEBI:58017"/>
        <dbReference type="ChEBI" id="CHEBI:456215"/>
        <dbReference type="EC" id="2.4.2.7"/>
    </reaction>
</comment>
<dbReference type="EC" id="2.4.2.7" evidence="7 12"/>
<keyword evidence="11 12" id="KW-0660">Purine salvage</keyword>
<dbReference type="GO" id="GO:0006166">
    <property type="term" value="P:purine ribonucleoside salvage"/>
    <property type="evidence" value="ECO:0007669"/>
    <property type="project" value="UniProtKB-UniRule"/>
</dbReference>
<dbReference type="HAMAP" id="MF_00004">
    <property type="entry name" value="Aden_phosphoribosyltr"/>
    <property type="match status" value="1"/>
</dbReference>
<evidence type="ECO:0000256" key="4">
    <source>
        <dbReference type="ARBA" id="ARBA00004659"/>
    </source>
</evidence>
<name>A0A379N2V2_9PROT</name>
<comment type="pathway">
    <text evidence="4 12">Purine metabolism; AMP biosynthesis via salvage pathway; AMP from adenine: step 1/1.</text>
</comment>